<keyword evidence="1" id="KW-0472">Membrane</keyword>
<feature type="transmembrane region" description="Helical" evidence="1">
    <location>
        <begin position="50"/>
        <end position="69"/>
    </location>
</feature>
<dbReference type="InterPro" id="IPR016181">
    <property type="entry name" value="Acyl_CoA_acyltransferase"/>
</dbReference>
<evidence type="ECO:0008006" key="4">
    <source>
        <dbReference type="Google" id="ProtNLM"/>
    </source>
</evidence>
<reference evidence="2 3" key="1">
    <citation type="submission" date="2015-09" db="EMBL/GenBank/DDBJ databases">
        <authorList>
            <consortium name="Pathogen Informatics"/>
        </authorList>
    </citation>
    <scope>NUCLEOTIDE SEQUENCE [LARGE SCALE GENOMIC DNA]</scope>
    <source>
        <strain evidence="2 3">2789STDY5608868</strain>
    </source>
</reference>
<evidence type="ECO:0000313" key="3">
    <source>
        <dbReference type="Proteomes" id="UP000095598"/>
    </source>
</evidence>
<protein>
    <recommendedName>
        <fullName evidence="4">YgjV family protein</fullName>
    </recommendedName>
</protein>
<accession>A0A173R3K9</accession>
<dbReference type="Proteomes" id="UP000095598">
    <property type="component" value="Unassembled WGS sequence"/>
</dbReference>
<dbReference type="SUPFAM" id="SSF55729">
    <property type="entry name" value="Acyl-CoA N-acyltransferases (Nat)"/>
    <property type="match status" value="1"/>
</dbReference>
<evidence type="ECO:0000313" key="2">
    <source>
        <dbReference type="EMBL" id="CUM72048.1"/>
    </source>
</evidence>
<gene>
    <name evidence="2" type="ORF">ERS852425_00216</name>
</gene>
<dbReference type="RefSeq" id="WP_055257573.1">
    <property type="nucleotide sequence ID" value="NZ_CYXT01000001.1"/>
</dbReference>
<sequence length="202" mass="22543">MSTALMIEIFGYIGCIFVIISMLMTSVVKLRVINTVGSSISAVYAMIGHSYPLAVVNASLVVINIYNLIKLSKADGNHYDMIRGDKEDSYLTYFIKHYKEDMKKYFLENTLELSAADTIYTVCCEGVPAGVLAGKKEGDALEISFDYTTPTYRDCSAGRFLYAKLAEEGYKKFICKKATEGHKSYLEKMGFVKENGVYVKNA</sequence>
<proteinExistence type="predicted"/>
<evidence type="ECO:0000256" key="1">
    <source>
        <dbReference type="SAM" id="Phobius"/>
    </source>
</evidence>
<dbReference type="EMBL" id="CYXT01000001">
    <property type="protein sequence ID" value="CUM72048.1"/>
    <property type="molecule type" value="Genomic_DNA"/>
</dbReference>
<name>A0A173R3K9_ANAHA</name>
<keyword evidence="1" id="KW-0812">Transmembrane</keyword>
<feature type="transmembrane region" description="Helical" evidence="1">
    <location>
        <begin position="9"/>
        <end position="30"/>
    </location>
</feature>
<keyword evidence="1" id="KW-1133">Transmembrane helix</keyword>
<dbReference type="AlphaFoldDB" id="A0A173R3K9"/>
<organism evidence="2 3">
    <name type="scientific">Anaerostipes hadrus</name>
    <dbReference type="NCBI Taxonomy" id="649756"/>
    <lineage>
        <taxon>Bacteria</taxon>
        <taxon>Bacillati</taxon>
        <taxon>Bacillota</taxon>
        <taxon>Clostridia</taxon>
        <taxon>Lachnospirales</taxon>
        <taxon>Lachnospiraceae</taxon>
        <taxon>Anaerostipes</taxon>
    </lineage>
</organism>